<dbReference type="NCBIfam" id="TIGR01084">
    <property type="entry name" value="mutY"/>
    <property type="match status" value="1"/>
</dbReference>
<evidence type="ECO:0000256" key="5">
    <source>
        <dbReference type="ARBA" id="ARBA00022023"/>
    </source>
</evidence>
<comment type="cofactor">
    <cofactor evidence="14">
        <name>[4Fe-4S] cluster</name>
        <dbReference type="ChEBI" id="CHEBI:49883"/>
    </cofactor>
    <text evidence="14">Binds 1 [4Fe-4S] cluster.</text>
</comment>
<dbReference type="PANTHER" id="PTHR42944:SF1">
    <property type="entry name" value="ADENINE DNA GLYCOSYLASE"/>
    <property type="match status" value="1"/>
</dbReference>
<dbReference type="InterPro" id="IPR005760">
    <property type="entry name" value="A/G_AdeGlyc_MutY"/>
</dbReference>
<evidence type="ECO:0000256" key="1">
    <source>
        <dbReference type="ARBA" id="ARBA00000843"/>
    </source>
</evidence>
<comment type="function">
    <text evidence="2">Adenine glycosylase active on G-A mispairs. MutY also corrects error-prone DNA synthesis past GO lesions which are due to the oxidatively damaged form of guanine: 7,8-dihydro-8-oxoguanine (8-oxo-dGTP).</text>
</comment>
<evidence type="ECO:0000256" key="13">
    <source>
        <dbReference type="ARBA" id="ARBA00023295"/>
    </source>
</evidence>
<keyword evidence="13 14" id="KW-0326">Glycosidase</keyword>
<dbReference type="InterPro" id="IPR003265">
    <property type="entry name" value="HhH-GPD_domain"/>
</dbReference>
<dbReference type="Pfam" id="PF00633">
    <property type="entry name" value="HHH"/>
    <property type="match status" value="1"/>
</dbReference>
<gene>
    <name evidence="16" type="primary">mutY</name>
    <name evidence="16" type="ORF">FR932_19615</name>
</gene>
<evidence type="ECO:0000256" key="14">
    <source>
        <dbReference type="RuleBase" id="RU365096"/>
    </source>
</evidence>
<dbReference type="GO" id="GO:0032357">
    <property type="term" value="F:oxidized purine DNA binding"/>
    <property type="evidence" value="ECO:0007669"/>
    <property type="project" value="TreeGrafter"/>
</dbReference>
<keyword evidence="11" id="KW-0411">Iron-sulfur</keyword>
<dbReference type="Proteomes" id="UP000327424">
    <property type="component" value="Chromosome"/>
</dbReference>
<dbReference type="InterPro" id="IPR029119">
    <property type="entry name" value="MutY_C"/>
</dbReference>
<keyword evidence="9" id="KW-0378">Hydrolase</keyword>
<dbReference type="CDD" id="cd03431">
    <property type="entry name" value="NUDIX_DNA_Glycosylase_C-MutY"/>
    <property type="match status" value="1"/>
</dbReference>
<evidence type="ECO:0000259" key="15">
    <source>
        <dbReference type="SMART" id="SM00478"/>
    </source>
</evidence>
<evidence type="ECO:0000256" key="10">
    <source>
        <dbReference type="ARBA" id="ARBA00023004"/>
    </source>
</evidence>
<dbReference type="RefSeq" id="WP_019442118.1">
    <property type="nucleotide sequence ID" value="NZ_ALOE01000026.1"/>
</dbReference>
<evidence type="ECO:0000256" key="2">
    <source>
        <dbReference type="ARBA" id="ARBA00002933"/>
    </source>
</evidence>
<dbReference type="PROSITE" id="PS01155">
    <property type="entry name" value="ENDONUCLEASE_III_2"/>
    <property type="match status" value="1"/>
</dbReference>
<proteinExistence type="inferred from homology"/>
<dbReference type="SMART" id="SM00525">
    <property type="entry name" value="FES"/>
    <property type="match status" value="1"/>
</dbReference>
<comment type="catalytic activity">
    <reaction evidence="1 14">
        <text>Hydrolyzes free adenine bases from 7,8-dihydro-8-oxoguanine:adenine mismatched double-stranded DNA, leaving an apurinic site.</text>
        <dbReference type="EC" id="3.2.2.31"/>
    </reaction>
</comment>
<evidence type="ECO:0000256" key="11">
    <source>
        <dbReference type="ARBA" id="ARBA00023014"/>
    </source>
</evidence>
<dbReference type="InterPro" id="IPR004036">
    <property type="entry name" value="Endonuclease-III-like_CS2"/>
</dbReference>
<keyword evidence="12" id="KW-0234">DNA repair</keyword>
<feature type="domain" description="HhH-GPD" evidence="15">
    <location>
        <begin position="52"/>
        <end position="203"/>
    </location>
</feature>
<dbReference type="OrthoDB" id="9802365at2"/>
<dbReference type="InterPro" id="IPR015797">
    <property type="entry name" value="NUDIX_hydrolase-like_dom_sf"/>
</dbReference>
<dbReference type="Pfam" id="PF00730">
    <property type="entry name" value="HhH-GPD"/>
    <property type="match status" value="1"/>
</dbReference>
<dbReference type="KEGG" id="mmaa:FR932_19615"/>
<keyword evidence="17" id="KW-1185">Reference proteome</keyword>
<evidence type="ECO:0000256" key="7">
    <source>
        <dbReference type="ARBA" id="ARBA00022723"/>
    </source>
</evidence>
<evidence type="ECO:0000256" key="8">
    <source>
        <dbReference type="ARBA" id="ARBA00022763"/>
    </source>
</evidence>
<dbReference type="SUPFAM" id="SSF48150">
    <property type="entry name" value="DNA-glycosylase"/>
    <property type="match status" value="1"/>
</dbReference>
<dbReference type="Pfam" id="PF14815">
    <property type="entry name" value="NUDIX_4"/>
    <property type="match status" value="1"/>
</dbReference>
<dbReference type="GO" id="GO:0006284">
    <property type="term" value="P:base-excision repair"/>
    <property type="evidence" value="ECO:0007669"/>
    <property type="project" value="UniProtKB-UniRule"/>
</dbReference>
<dbReference type="Gene3D" id="1.10.1670.10">
    <property type="entry name" value="Helix-hairpin-Helix base-excision DNA repair enzymes (C-terminal)"/>
    <property type="match status" value="1"/>
</dbReference>
<dbReference type="InterPro" id="IPR044298">
    <property type="entry name" value="MIG/MutY"/>
</dbReference>
<evidence type="ECO:0000313" key="16">
    <source>
        <dbReference type="EMBL" id="QFI39861.1"/>
    </source>
</evidence>
<dbReference type="EMBL" id="CP044399">
    <property type="protein sequence ID" value="QFI39861.1"/>
    <property type="molecule type" value="Genomic_DNA"/>
</dbReference>
<sequence>MTSLLENNKDTFAPRVLAWFKDFGRKDLPWQQYNLPNELHHDPYPTWLSEVMLQQTQVSTVIPYFTTFMEKFPTVTDLANAHIDEVLHLWTGLGYYARGRNLHKAAQLIRDEYQGIFPSEFEQVLALPGVGRSTAGAVLSLSLDQPHPILDGNVKRVLTRWGAIEGWYGVKTVENTLWALSEELTPLQQTANYNQVMMDLGATVCTRSRPDCDICPVNDDCKARAMGTPTAFPTPKPKKKIPVRTVEMLLLKQGSSLCLQQRPPTGIWGGLWCFPERDDNLSLEEQLAQFGISEFSTQELVGFRHTFSHFHLDISPLLVEIKATTSTQIMEPEGTLWYNIEQPATVGLAAATKKLLTSQALREA</sequence>
<evidence type="ECO:0000313" key="17">
    <source>
        <dbReference type="Proteomes" id="UP000327424"/>
    </source>
</evidence>
<keyword evidence="6" id="KW-0004">4Fe-4S</keyword>
<dbReference type="Pfam" id="PF10576">
    <property type="entry name" value="EndIII_4Fe-2S"/>
    <property type="match status" value="1"/>
</dbReference>
<dbReference type="InterPro" id="IPR003651">
    <property type="entry name" value="Endonuclease3_FeS-loop_motif"/>
</dbReference>
<dbReference type="NCBIfam" id="NF008132">
    <property type="entry name" value="PRK10880.1"/>
    <property type="match status" value="1"/>
</dbReference>
<protein>
    <recommendedName>
        <fullName evidence="5 14">Adenine DNA glycosylase</fullName>
        <ecNumber evidence="4 14">3.2.2.31</ecNumber>
    </recommendedName>
</protein>
<dbReference type="InterPro" id="IPR011257">
    <property type="entry name" value="DNA_glycosylase"/>
</dbReference>
<dbReference type="SUPFAM" id="SSF55811">
    <property type="entry name" value="Nudix"/>
    <property type="match status" value="1"/>
</dbReference>
<dbReference type="SMART" id="SM00478">
    <property type="entry name" value="ENDO3c"/>
    <property type="match status" value="1"/>
</dbReference>
<dbReference type="EC" id="3.2.2.31" evidence="4 14"/>
<evidence type="ECO:0000256" key="3">
    <source>
        <dbReference type="ARBA" id="ARBA00008343"/>
    </source>
</evidence>
<comment type="similarity">
    <text evidence="3 14">Belongs to the Nth/MutY family.</text>
</comment>
<evidence type="ECO:0000256" key="6">
    <source>
        <dbReference type="ARBA" id="ARBA00022485"/>
    </source>
</evidence>
<dbReference type="GO" id="GO:0034039">
    <property type="term" value="F:8-oxo-7,8-dihydroguanine DNA N-glycosylase activity"/>
    <property type="evidence" value="ECO:0007669"/>
    <property type="project" value="TreeGrafter"/>
</dbReference>
<dbReference type="FunFam" id="1.10.340.30:FF:000002">
    <property type="entry name" value="Adenine DNA glycosylase"/>
    <property type="match status" value="1"/>
</dbReference>
<keyword evidence="10 14" id="KW-0408">Iron</keyword>
<evidence type="ECO:0000256" key="12">
    <source>
        <dbReference type="ARBA" id="ARBA00023204"/>
    </source>
</evidence>
<dbReference type="GO" id="GO:0051539">
    <property type="term" value="F:4 iron, 4 sulfur cluster binding"/>
    <property type="evidence" value="ECO:0007669"/>
    <property type="project" value="UniProtKB-UniRule"/>
</dbReference>
<evidence type="ECO:0000256" key="9">
    <source>
        <dbReference type="ARBA" id="ARBA00022801"/>
    </source>
</evidence>
<organism evidence="16 17">
    <name type="scientific">Moritella marina ATCC 15381</name>
    <dbReference type="NCBI Taxonomy" id="1202962"/>
    <lineage>
        <taxon>Bacteria</taxon>
        <taxon>Pseudomonadati</taxon>
        <taxon>Pseudomonadota</taxon>
        <taxon>Gammaproteobacteria</taxon>
        <taxon>Alteromonadales</taxon>
        <taxon>Moritellaceae</taxon>
        <taxon>Moritella</taxon>
    </lineage>
</organism>
<dbReference type="Gene3D" id="1.10.340.30">
    <property type="entry name" value="Hypothetical protein, domain 2"/>
    <property type="match status" value="1"/>
</dbReference>
<name>A0A5J6WR84_MORMI</name>
<dbReference type="CDD" id="cd00056">
    <property type="entry name" value="ENDO3c"/>
    <property type="match status" value="1"/>
</dbReference>
<dbReference type="PANTHER" id="PTHR42944">
    <property type="entry name" value="ADENINE DNA GLYCOSYLASE"/>
    <property type="match status" value="1"/>
</dbReference>
<dbReference type="GO" id="GO:0046872">
    <property type="term" value="F:metal ion binding"/>
    <property type="evidence" value="ECO:0007669"/>
    <property type="project" value="UniProtKB-UniRule"/>
</dbReference>
<dbReference type="GO" id="GO:0006298">
    <property type="term" value="P:mismatch repair"/>
    <property type="evidence" value="ECO:0007669"/>
    <property type="project" value="TreeGrafter"/>
</dbReference>
<dbReference type="Gene3D" id="3.90.79.10">
    <property type="entry name" value="Nucleoside Triphosphate Pyrophosphohydrolase"/>
    <property type="match status" value="1"/>
</dbReference>
<dbReference type="GO" id="GO:0035485">
    <property type="term" value="F:adenine/guanine mispair binding"/>
    <property type="evidence" value="ECO:0007669"/>
    <property type="project" value="TreeGrafter"/>
</dbReference>
<accession>A0A5J6WR84</accession>
<evidence type="ECO:0000256" key="4">
    <source>
        <dbReference type="ARBA" id="ARBA00012045"/>
    </source>
</evidence>
<dbReference type="AlphaFoldDB" id="A0A5J6WR84"/>
<dbReference type="InterPro" id="IPR000445">
    <property type="entry name" value="HhH_motif"/>
</dbReference>
<dbReference type="InterPro" id="IPR023170">
    <property type="entry name" value="HhH_base_excis_C"/>
</dbReference>
<keyword evidence="7" id="KW-0479">Metal-binding</keyword>
<keyword evidence="8 14" id="KW-0227">DNA damage</keyword>
<dbReference type="GO" id="GO:0000701">
    <property type="term" value="F:purine-specific mismatch base pair DNA N-glycosylase activity"/>
    <property type="evidence" value="ECO:0007669"/>
    <property type="project" value="UniProtKB-EC"/>
</dbReference>
<reference evidence="16 17" key="1">
    <citation type="submission" date="2019-09" db="EMBL/GenBank/DDBJ databases">
        <title>Hybrid Assembly of the complete Genome of the Deep-Sea Bacterium Moritella marina from long Nanopore and Illumina reads.</title>
        <authorList>
            <person name="Magin S."/>
            <person name="Georgoulis A."/>
            <person name="Papadimitriou K."/>
            <person name="Iliakis G."/>
            <person name="Vorgias C.E."/>
        </authorList>
    </citation>
    <scope>NUCLEOTIDE SEQUENCE [LARGE SCALE GENOMIC DNA]</scope>
    <source>
        <strain evidence="16 17">MP-1</strain>
    </source>
</reference>